<dbReference type="PROSITE" id="PS00105">
    <property type="entry name" value="AA_TRANSFER_CLASS_1"/>
    <property type="match status" value="1"/>
</dbReference>
<evidence type="ECO:0000313" key="7">
    <source>
        <dbReference type="Proteomes" id="UP000185612"/>
    </source>
</evidence>
<dbReference type="NCBIfam" id="TIGR03539">
    <property type="entry name" value="DapC_actino"/>
    <property type="match status" value="1"/>
</dbReference>
<dbReference type="Gene3D" id="3.40.640.10">
    <property type="entry name" value="Type I PLP-dependent aspartate aminotransferase-like (Major domain)"/>
    <property type="match status" value="1"/>
</dbReference>
<dbReference type="CDD" id="cd00609">
    <property type="entry name" value="AAT_like"/>
    <property type="match status" value="1"/>
</dbReference>
<evidence type="ECO:0000256" key="3">
    <source>
        <dbReference type="ARBA" id="ARBA00022679"/>
    </source>
</evidence>
<evidence type="ECO:0000256" key="1">
    <source>
        <dbReference type="ARBA" id="ARBA00001933"/>
    </source>
</evidence>
<comment type="similarity">
    <text evidence="4">Belongs to the class-I pyridoxal-phosphate-dependent aminotransferase family.</text>
</comment>
<dbReference type="InterPro" id="IPR015421">
    <property type="entry name" value="PyrdxlP-dep_Trfase_major"/>
</dbReference>
<protein>
    <recommendedName>
        <fullName evidence="4">Aminotransferase</fullName>
        <ecNumber evidence="4">2.6.1.-</ecNumber>
    </recommendedName>
</protein>
<comment type="cofactor">
    <cofactor evidence="1 4">
        <name>pyridoxal 5'-phosphate</name>
        <dbReference type="ChEBI" id="CHEBI:597326"/>
    </cofactor>
</comment>
<dbReference type="GO" id="GO:0008483">
    <property type="term" value="F:transaminase activity"/>
    <property type="evidence" value="ECO:0007669"/>
    <property type="project" value="UniProtKB-KW"/>
</dbReference>
<dbReference type="STRING" id="52770.BSZ40_05260"/>
<dbReference type="AlphaFoldDB" id="A0A1Q5PWV0"/>
<keyword evidence="7" id="KW-1185">Reference proteome</keyword>
<dbReference type="Gene3D" id="3.90.1150.10">
    <property type="entry name" value="Aspartate Aminotransferase, domain 1"/>
    <property type="match status" value="1"/>
</dbReference>
<dbReference type="PANTHER" id="PTHR42832">
    <property type="entry name" value="AMINO ACID AMINOTRANSFERASE"/>
    <property type="match status" value="1"/>
</dbReference>
<dbReference type="OrthoDB" id="9813612at2"/>
<feature type="domain" description="Aminotransferase class I/classII large" evidence="5">
    <location>
        <begin position="32"/>
        <end position="372"/>
    </location>
</feature>
<dbReference type="InterPro" id="IPR015424">
    <property type="entry name" value="PyrdxlP-dep_Trfase"/>
</dbReference>
<dbReference type="EMBL" id="MQVS01000004">
    <property type="protein sequence ID" value="OKL51895.1"/>
    <property type="molecule type" value="Genomic_DNA"/>
</dbReference>
<accession>A0A1Q5PWV0</accession>
<dbReference type="InterPro" id="IPR019880">
    <property type="entry name" value="OxyQ"/>
</dbReference>
<sequence length="380" mass="39476">MSALPRPLPLPDFPWDSLLPARAVAAGHPDGLVDLSVGTPVDATPAVAQAALQAGADAPGYPVTVGTPQVRQAICAWFARRRGVGDLTDAEVIPSIGSKEAVALLPLLLGVGPGDKVLLPQMAYPTYDVGARLAGAAPVPVGPDPDTWPTDAALVWLNSPGNPHGHVLGRAELARIVQWGRTHGALIVNDECYAELAWSEPWVSQGVPSLLDPAVVGDSRAGVLALYSLSKQSNLAGYRAGIIAGAADLIAHIVEGRKHLGLLTPAPVQAAMVAALADDAHVARQRQVYGARRAALLPALQRAGLEVDPATGAGLYIWGRVPGCTGRQLVELLAVRGILVAPGDFYGEQAADFVRIALTASDERIAAAVQRLTDNPLTRG</sequence>
<dbReference type="InParanoid" id="A0A1Q5PWV0"/>
<name>A0A1Q5PWV0_9ACTO</name>
<organism evidence="6 7">
    <name type="scientific">Buchananella hordeovulneris</name>
    <dbReference type="NCBI Taxonomy" id="52770"/>
    <lineage>
        <taxon>Bacteria</taxon>
        <taxon>Bacillati</taxon>
        <taxon>Actinomycetota</taxon>
        <taxon>Actinomycetes</taxon>
        <taxon>Actinomycetales</taxon>
        <taxon>Actinomycetaceae</taxon>
        <taxon>Buchananella</taxon>
    </lineage>
</organism>
<dbReference type="RefSeq" id="WP_073824021.1">
    <property type="nucleotide sequence ID" value="NZ_MQVS01000004.1"/>
</dbReference>
<evidence type="ECO:0000256" key="2">
    <source>
        <dbReference type="ARBA" id="ARBA00022576"/>
    </source>
</evidence>
<evidence type="ECO:0000313" key="6">
    <source>
        <dbReference type="EMBL" id="OKL51895.1"/>
    </source>
</evidence>
<dbReference type="EC" id="2.6.1.-" evidence="4"/>
<dbReference type="Proteomes" id="UP000185612">
    <property type="component" value="Unassembled WGS sequence"/>
</dbReference>
<reference evidence="7" key="1">
    <citation type="submission" date="2016-12" db="EMBL/GenBank/DDBJ databases">
        <authorList>
            <person name="Meng X."/>
        </authorList>
    </citation>
    <scope>NUCLEOTIDE SEQUENCE [LARGE SCALE GENOMIC DNA]</scope>
    <source>
        <strain evidence="7">DSM 20732</strain>
    </source>
</reference>
<proteinExistence type="inferred from homology"/>
<evidence type="ECO:0000259" key="5">
    <source>
        <dbReference type="Pfam" id="PF00155"/>
    </source>
</evidence>
<dbReference type="InterPro" id="IPR015422">
    <property type="entry name" value="PyrdxlP-dep_Trfase_small"/>
</dbReference>
<evidence type="ECO:0000256" key="4">
    <source>
        <dbReference type="RuleBase" id="RU000481"/>
    </source>
</evidence>
<keyword evidence="3 4" id="KW-0808">Transferase</keyword>
<dbReference type="InterPro" id="IPR004838">
    <property type="entry name" value="NHTrfase_class1_PyrdxlP-BS"/>
</dbReference>
<dbReference type="Pfam" id="PF00155">
    <property type="entry name" value="Aminotran_1_2"/>
    <property type="match status" value="1"/>
</dbReference>
<dbReference type="SUPFAM" id="SSF53383">
    <property type="entry name" value="PLP-dependent transferases"/>
    <property type="match status" value="1"/>
</dbReference>
<dbReference type="GO" id="GO:0030170">
    <property type="term" value="F:pyridoxal phosphate binding"/>
    <property type="evidence" value="ECO:0007669"/>
    <property type="project" value="InterPro"/>
</dbReference>
<dbReference type="PANTHER" id="PTHR42832:SF3">
    <property type="entry name" value="L-GLUTAMINE--4-(METHYLSULFANYL)-2-OXOBUTANOATE AMINOTRANSFERASE"/>
    <property type="match status" value="1"/>
</dbReference>
<dbReference type="InterPro" id="IPR050881">
    <property type="entry name" value="LL-DAP_aminotransferase"/>
</dbReference>
<gene>
    <name evidence="6" type="ORF">BSZ40_05260</name>
</gene>
<comment type="caution">
    <text evidence="6">The sequence shown here is derived from an EMBL/GenBank/DDBJ whole genome shotgun (WGS) entry which is preliminary data.</text>
</comment>
<dbReference type="InterPro" id="IPR004839">
    <property type="entry name" value="Aminotransferase_I/II_large"/>
</dbReference>
<keyword evidence="2 4" id="KW-0032">Aminotransferase</keyword>